<keyword evidence="2" id="KW-0677">Repeat</keyword>
<dbReference type="CDD" id="cd23509">
    <property type="entry name" value="Gnk2-like"/>
    <property type="match status" value="1"/>
</dbReference>
<dbReference type="EMBL" id="JACEFO010002272">
    <property type="protein sequence ID" value="KAF8669245.1"/>
    <property type="molecule type" value="Genomic_DNA"/>
</dbReference>
<dbReference type="Proteomes" id="UP000636709">
    <property type="component" value="Unassembled WGS sequence"/>
</dbReference>
<dbReference type="PROSITE" id="PS51473">
    <property type="entry name" value="GNK2"/>
    <property type="match status" value="1"/>
</dbReference>
<dbReference type="InterPro" id="IPR038408">
    <property type="entry name" value="GNK2_sf"/>
</dbReference>
<dbReference type="Gene3D" id="3.30.430.20">
    <property type="entry name" value="Gnk2 domain, C-X8-C-X2-C motif"/>
    <property type="match status" value="1"/>
</dbReference>
<dbReference type="InterPro" id="IPR002902">
    <property type="entry name" value="GNK2"/>
</dbReference>
<accession>A0A835B0J0</accession>
<evidence type="ECO:0000256" key="1">
    <source>
        <dbReference type="ARBA" id="ARBA00022729"/>
    </source>
</evidence>
<sequence length="235" mass="24488">MATMHGHRAAGVPFLALLVTAVVLTLATTTSPAAAQPWPACDVESGNYSAGSAYATNLLRLISVLRTNTSTSPALFASGFAGAGANVTASDCFERRHTRGAGRGAGLHRTRDVALVYVQPVLRPLRRRGLPGLSHYPNNTGVVGLWSGTTIPAGVDVAAYDAAITRLLDATSLYAVDSSAARMYFAMGQLVALAQCVGDLSPAQCRGCLDDLVVQWSNVTGFVRDAQGARFACSC</sequence>
<feature type="signal peptide" evidence="3">
    <location>
        <begin position="1"/>
        <end position="35"/>
    </location>
</feature>
<organism evidence="5 6">
    <name type="scientific">Digitaria exilis</name>
    <dbReference type="NCBI Taxonomy" id="1010633"/>
    <lineage>
        <taxon>Eukaryota</taxon>
        <taxon>Viridiplantae</taxon>
        <taxon>Streptophyta</taxon>
        <taxon>Embryophyta</taxon>
        <taxon>Tracheophyta</taxon>
        <taxon>Spermatophyta</taxon>
        <taxon>Magnoliopsida</taxon>
        <taxon>Liliopsida</taxon>
        <taxon>Poales</taxon>
        <taxon>Poaceae</taxon>
        <taxon>PACMAD clade</taxon>
        <taxon>Panicoideae</taxon>
        <taxon>Panicodae</taxon>
        <taxon>Paniceae</taxon>
        <taxon>Anthephorinae</taxon>
        <taxon>Digitaria</taxon>
    </lineage>
</organism>
<feature type="chain" id="PRO_5032335124" description="Gnk2-homologous domain-containing protein" evidence="3">
    <location>
        <begin position="36"/>
        <end position="235"/>
    </location>
</feature>
<evidence type="ECO:0000259" key="4">
    <source>
        <dbReference type="PROSITE" id="PS51473"/>
    </source>
</evidence>
<dbReference type="PANTHER" id="PTHR32099">
    <property type="entry name" value="CYSTEINE-RICH REPEAT SECRETORY PROTEIN"/>
    <property type="match status" value="1"/>
</dbReference>
<evidence type="ECO:0000256" key="2">
    <source>
        <dbReference type="ARBA" id="ARBA00022737"/>
    </source>
</evidence>
<dbReference type="PANTHER" id="PTHR32099:SF61">
    <property type="entry name" value="OS04G0316200 PROTEIN"/>
    <property type="match status" value="1"/>
</dbReference>
<name>A0A835B0J0_9POAL</name>
<evidence type="ECO:0000256" key="3">
    <source>
        <dbReference type="SAM" id="SignalP"/>
    </source>
</evidence>
<gene>
    <name evidence="5" type="ORF">HU200_051578</name>
</gene>
<evidence type="ECO:0000313" key="6">
    <source>
        <dbReference type="Proteomes" id="UP000636709"/>
    </source>
</evidence>
<feature type="domain" description="Gnk2-homologous" evidence="4">
    <location>
        <begin position="142"/>
        <end position="235"/>
    </location>
</feature>
<evidence type="ECO:0000313" key="5">
    <source>
        <dbReference type="EMBL" id="KAF8669245.1"/>
    </source>
</evidence>
<keyword evidence="1 3" id="KW-0732">Signal</keyword>
<dbReference type="OrthoDB" id="634067at2759"/>
<keyword evidence="6" id="KW-1185">Reference proteome</keyword>
<dbReference type="AlphaFoldDB" id="A0A835B0J0"/>
<reference evidence="5" key="1">
    <citation type="submission" date="2020-07" db="EMBL/GenBank/DDBJ databases">
        <title>Genome sequence and genetic diversity analysis of an under-domesticated orphan crop, white fonio (Digitaria exilis).</title>
        <authorList>
            <person name="Bennetzen J.L."/>
            <person name="Chen S."/>
            <person name="Ma X."/>
            <person name="Wang X."/>
            <person name="Yssel A.E.J."/>
            <person name="Chaluvadi S.R."/>
            <person name="Johnson M."/>
            <person name="Gangashetty P."/>
            <person name="Hamidou F."/>
            <person name="Sanogo M.D."/>
            <person name="Zwaenepoel A."/>
            <person name="Wallace J."/>
            <person name="Van De Peer Y."/>
            <person name="Van Deynze A."/>
        </authorList>
    </citation>
    <scope>NUCLEOTIDE SEQUENCE</scope>
    <source>
        <tissue evidence="5">Leaves</tissue>
    </source>
</reference>
<protein>
    <recommendedName>
        <fullName evidence="4">Gnk2-homologous domain-containing protein</fullName>
    </recommendedName>
</protein>
<proteinExistence type="predicted"/>
<comment type="caution">
    <text evidence="5">The sequence shown here is derived from an EMBL/GenBank/DDBJ whole genome shotgun (WGS) entry which is preliminary data.</text>
</comment>